<dbReference type="Proteomes" id="UP001500191">
    <property type="component" value="Unassembled WGS sequence"/>
</dbReference>
<evidence type="ECO:0000313" key="1">
    <source>
        <dbReference type="EMBL" id="GAA0504521.1"/>
    </source>
</evidence>
<comment type="caution">
    <text evidence="1">The sequence shown here is derived from an EMBL/GenBank/DDBJ whole genome shotgun (WGS) entry which is preliminary data.</text>
</comment>
<proteinExistence type="predicted"/>
<organism evidence="1 2">
    <name type="scientific">Deinococcus depolymerans</name>
    <dbReference type="NCBI Taxonomy" id="392408"/>
    <lineage>
        <taxon>Bacteria</taxon>
        <taxon>Thermotogati</taxon>
        <taxon>Deinococcota</taxon>
        <taxon>Deinococci</taxon>
        <taxon>Deinococcales</taxon>
        <taxon>Deinococcaceae</taxon>
        <taxon>Deinococcus</taxon>
    </lineage>
</organism>
<keyword evidence="2" id="KW-1185">Reference proteome</keyword>
<gene>
    <name evidence="1" type="ORF">GCM10008937_10250</name>
</gene>
<protein>
    <submittedName>
        <fullName evidence="1">Uncharacterized protein</fullName>
    </submittedName>
</protein>
<reference evidence="1 2" key="1">
    <citation type="journal article" date="2019" name="Int. J. Syst. Evol. Microbiol.">
        <title>The Global Catalogue of Microorganisms (GCM) 10K type strain sequencing project: providing services to taxonomists for standard genome sequencing and annotation.</title>
        <authorList>
            <consortium name="The Broad Institute Genomics Platform"/>
            <consortium name="The Broad Institute Genome Sequencing Center for Infectious Disease"/>
            <person name="Wu L."/>
            <person name="Ma J."/>
        </authorList>
    </citation>
    <scope>NUCLEOTIDE SEQUENCE [LARGE SCALE GENOMIC DNA]</scope>
    <source>
        <strain evidence="1 2">JCM 14368</strain>
    </source>
</reference>
<dbReference type="RefSeq" id="WP_343756794.1">
    <property type="nucleotide sequence ID" value="NZ_BAAADB010000007.1"/>
</dbReference>
<sequence>MTDSTRGDWLRRRNALWQRLRALPPTPDTPEFEAAVAALSALTGWDRARILAGLGLPPGTPAGNP</sequence>
<dbReference type="EMBL" id="BAAADB010000007">
    <property type="protein sequence ID" value="GAA0504521.1"/>
    <property type="molecule type" value="Genomic_DNA"/>
</dbReference>
<name>A0ABN1BSV7_9DEIO</name>
<accession>A0ABN1BSV7</accession>
<evidence type="ECO:0000313" key="2">
    <source>
        <dbReference type="Proteomes" id="UP001500191"/>
    </source>
</evidence>